<evidence type="ECO:0000313" key="4">
    <source>
        <dbReference type="Proteomes" id="UP000019146"/>
    </source>
</evidence>
<feature type="transmembrane region" description="Helical" evidence="2">
    <location>
        <begin position="93"/>
        <end position="110"/>
    </location>
</feature>
<feature type="transmembrane region" description="Helical" evidence="2">
    <location>
        <begin position="179"/>
        <end position="195"/>
    </location>
</feature>
<name>A0A0P0R7W8_9BURK</name>
<dbReference type="GO" id="GO:0016874">
    <property type="term" value="F:ligase activity"/>
    <property type="evidence" value="ECO:0007669"/>
    <property type="project" value="UniProtKB-KW"/>
</dbReference>
<gene>
    <name evidence="3" type="ORF">K788_0004897</name>
</gene>
<feature type="transmembrane region" description="Helical" evidence="2">
    <location>
        <begin position="63"/>
        <end position="81"/>
    </location>
</feature>
<feature type="region of interest" description="Disordered" evidence="1">
    <location>
        <begin position="434"/>
        <end position="502"/>
    </location>
</feature>
<dbReference type="AlphaFoldDB" id="A0A0P0R7W8"/>
<keyword evidence="2" id="KW-1133">Transmembrane helix</keyword>
<protein>
    <submittedName>
        <fullName evidence="3">Lipid A core-O-antigen ligase</fullName>
    </submittedName>
</protein>
<feature type="transmembrane region" description="Helical" evidence="2">
    <location>
        <begin position="150"/>
        <end position="167"/>
    </location>
</feature>
<dbReference type="Proteomes" id="UP000019146">
    <property type="component" value="Chromosome 1"/>
</dbReference>
<keyword evidence="2" id="KW-0472">Membrane</keyword>
<feature type="transmembrane region" description="Helical" evidence="2">
    <location>
        <begin position="201"/>
        <end position="222"/>
    </location>
</feature>
<organism evidence="3 4">
    <name type="scientific">Paraburkholderia caribensis MBA4</name>
    <dbReference type="NCBI Taxonomy" id="1323664"/>
    <lineage>
        <taxon>Bacteria</taxon>
        <taxon>Pseudomonadati</taxon>
        <taxon>Pseudomonadota</taxon>
        <taxon>Betaproteobacteria</taxon>
        <taxon>Burkholderiales</taxon>
        <taxon>Burkholderiaceae</taxon>
        <taxon>Paraburkholderia</taxon>
    </lineage>
</organism>
<feature type="transmembrane region" description="Helical" evidence="2">
    <location>
        <begin position="229"/>
        <end position="249"/>
    </location>
</feature>
<feature type="transmembrane region" description="Helical" evidence="2">
    <location>
        <begin position="122"/>
        <end position="144"/>
    </location>
</feature>
<dbReference type="KEGG" id="bcai:K788_0004897"/>
<dbReference type="RefSeq" id="WP_036002929.1">
    <property type="nucleotide sequence ID" value="NZ_CP012746.1"/>
</dbReference>
<proteinExistence type="predicted"/>
<feature type="transmembrane region" description="Helical" evidence="2">
    <location>
        <begin position="334"/>
        <end position="362"/>
    </location>
</feature>
<feature type="compositionally biased region" description="Basic and acidic residues" evidence="1">
    <location>
        <begin position="486"/>
        <end position="495"/>
    </location>
</feature>
<sequence length="502" mass="54792">MRNKYATLWIWMCLCPLALDYKAPDADSGHAAQILLVAPTFAAALALIFIAPRFRDASPLRRFVTLCLALSVPGSLISQLVQDNDFGNYLRVVLPFLLFLLGYAVACHPWHENRIGQMEKALFWANLICLVFTFVFGIATGGGMGGIADVRFRIVSVTLLGLQGVLLHEFVLARRFSPFMLAVFLGTVLVELLSVTRSLLVGTVLLFMMAAWMSAPSLRYLLRSAIRAFIVSVLLGAMGALAVLSMPSVSEHWMQRFTAASNTQTGKDPTTVTRLAEIKDQFDQVTSSTQSLLLGEGYGHYYRYSPQYLPDLAGQISEKDFYAIREWAAGHNFWIYQLFAGGLLFGLALPLAVLVTLAHCALAYRRWRAKSPGAPLLPVFGRSILLLAALPAQSIGGNPLGPRFSGLVFGVALGLTVATYCRLHRQLDAKRHLKVEPLRPPPSARATAVAQNPPTRPPAQPPRPAPFASAAARGALKDATGSEPYDADRTRDLRQRGMPASA</sequence>
<reference evidence="3 4" key="1">
    <citation type="journal article" date="2014" name="Genome Announc.">
        <title>Draft Genome Sequence of the Haloacid-Degrading Burkholderia caribensis Strain MBA4.</title>
        <authorList>
            <person name="Pan Y."/>
            <person name="Kong K.F."/>
            <person name="Tsang J.S."/>
        </authorList>
    </citation>
    <scope>NUCLEOTIDE SEQUENCE [LARGE SCALE GENOMIC DNA]</scope>
    <source>
        <strain evidence="3 4">MBA4</strain>
    </source>
</reference>
<feature type="transmembrane region" description="Helical" evidence="2">
    <location>
        <begin position="404"/>
        <end position="423"/>
    </location>
</feature>
<dbReference type="EMBL" id="CP012746">
    <property type="protein sequence ID" value="ALL64209.1"/>
    <property type="molecule type" value="Genomic_DNA"/>
</dbReference>
<evidence type="ECO:0000313" key="3">
    <source>
        <dbReference type="EMBL" id="ALL64209.1"/>
    </source>
</evidence>
<feature type="transmembrane region" description="Helical" evidence="2">
    <location>
        <begin position="374"/>
        <end position="392"/>
    </location>
</feature>
<evidence type="ECO:0000256" key="2">
    <source>
        <dbReference type="SAM" id="Phobius"/>
    </source>
</evidence>
<keyword evidence="2" id="KW-0812">Transmembrane</keyword>
<accession>A0A0P0R7W8</accession>
<evidence type="ECO:0000256" key="1">
    <source>
        <dbReference type="SAM" id="MobiDB-lite"/>
    </source>
</evidence>
<keyword evidence="3" id="KW-0436">Ligase</keyword>
<dbReference type="GeneID" id="69968408"/>
<feature type="compositionally biased region" description="Pro residues" evidence="1">
    <location>
        <begin position="454"/>
        <end position="465"/>
    </location>
</feature>
<feature type="transmembrane region" description="Helical" evidence="2">
    <location>
        <begin position="30"/>
        <end position="51"/>
    </location>
</feature>